<dbReference type="AlphaFoldDB" id="A0A026WC77"/>
<name>A0A026WC77_OOCBI</name>
<reference evidence="1 2" key="1">
    <citation type="journal article" date="2014" name="Curr. Biol.">
        <title>The genome of the clonal raider ant Cerapachys biroi.</title>
        <authorList>
            <person name="Oxley P.R."/>
            <person name="Ji L."/>
            <person name="Fetter-Pruneda I."/>
            <person name="McKenzie S.K."/>
            <person name="Li C."/>
            <person name="Hu H."/>
            <person name="Zhang G."/>
            <person name="Kronauer D.J."/>
        </authorList>
    </citation>
    <scope>NUCLEOTIDE SEQUENCE [LARGE SCALE GENOMIC DNA]</scope>
</reference>
<evidence type="ECO:0000313" key="1">
    <source>
        <dbReference type="EMBL" id="EZA53573.1"/>
    </source>
</evidence>
<keyword evidence="2" id="KW-1185">Reference proteome</keyword>
<proteinExistence type="predicted"/>
<sequence length="72" mass="8709">MENWHLLPEHLRLDPEVRRYRRCVAPYQPWQDTHIDRPAPLIRDCSQCRAFEERRSRGGVCDKGTQTYARDR</sequence>
<dbReference type="EMBL" id="KK107280">
    <property type="protein sequence ID" value="EZA53573.1"/>
    <property type="molecule type" value="Genomic_DNA"/>
</dbReference>
<evidence type="ECO:0000313" key="2">
    <source>
        <dbReference type="Proteomes" id="UP000053097"/>
    </source>
</evidence>
<organism evidence="1 2">
    <name type="scientific">Ooceraea biroi</name>
    <name type="common">Clonal raider ant</name>
    <name type="synonym">Cerapachys biroi</name>
    <dbReference type="NCBI Taxonomy" id="2015173"/>
    <lineage>
        <taxon>Eukaryota</taxon>
        <taxon>Metazoa</taxon>
        <taxon>Ecdysozoa</taxon>
        <taxon>Arthropoda</taxon>
        <taxon>Hexapoda</taxon>
        <taxon>Insecta</taxon>
        <taxon>Pterygota</taxon>
        <taxon>Neoptera</taxon>
        <taxon>Endopterygota</taxon>
        <taxon>Hymenoptera</taxon>
        <taxon>Apocrita</taxon>
        <taxon>Aculeata</taxon>
        <taxon>Formicoidea</taxon>
        <taxon>Formicidae</taxon>
        <taxon>Dorylinae</taxon>
        <taxon>Ooceraea</taxon>
    </lineage>
</organism>
<gene>
    <name evidence="1" type="ORF">X777_06971</name>
</gene>
<dbReference type="Proteomes" id="UP000053097">
    <property type="component" value="Unassembled WGS sequence"/>
</dbReference>
<accession>A0A026WC77</accession>
<protein>
    <submittedName>
        <fullName evidence="1">Uncharacterized protein</fullName>
    </submittedName>
</protein>